<proteinExistence type="predicted"/>
<keyword evidence="2" id="KW-1185">Reference proteome</keyword>
<dbReference type="AlphaFoldDB" id="A0A9Q9B2S5"/>
<organism evidence="1 2">
    <name type="scientific">Septoria linicola</name>
    <dbReference type="NCBI Taxonomy" id="215465"/>
    <lineage>
        <taxon>Eukaryota</taxon>
        <taxon>Fungi</taxon>
        <taxon>Dikarya</taxon>
        <taxon>Ascomycota</taxon>
        <taxon>Pezizomycotina</taxon>
        <taxon>Dothideomycetes</taxon>
        <taxon>Dothideomycetidae</taxon>
        <taxon>Mycosphaerellales</taxon>
        <taxon>Mycosphaerellaceae</taxon>
        <taxon>Septoria</taxon>
    </lineage>
</organism>
<evidence type="ECO:0000313" key="1">
    <source>
        <dbReference type="EMBL" id="USW59585.1"/>
    </source>
</evidence>
<name>A0A9Q9B2S5_9PEZI</name>
<reference evidence="1" key="1">
    <citation type="submission" date="2022-06" db="EMBL/GenBank/DDBJ databases">
        <title>Complete genome sequences of two strains of the flax pathogen Septoria linicola.</title>
        <authorList>
            <person name="Lapalu N."/>
            <person name="Simon A."/>
            <person name="Demenou B."/>
            <person name="Paumier D."/>
            <person name="Guillot M.-P."/>
            <person name="Gout L."/>
            <person name="Valade R."/>
        </authorList>
    </citation>
    <scope>NUCLEOTIDE SEQUENCE</scope>
    <source>
        <strain evidence="1">SE15195</strain>
    </source>
</reference>
<evidence type="ECO:0000313" key="2">
    <source>
        <dbReference type="Proteomes" id="UP001056384"/>
    </source>
</evidence>
<accession>A0A9Q9B2S5</accession>
<dbReference type="EMBL" id="CP099430">
    <property type="protein sequence ID" value="USW59585.1"/>
    <property type="molecule type" value="Genomic_DNA"/>
</dbReference>
<protein>
    <submittedName>
        <fullName evidence="1">Uncharacterized protein</fullName>
    </submittedName>
</protein>
<sequence length="119" mass="13192">MPGEEQHRMSETLTVSTLGCSGLAKHNPKWSGSKKRSQPWTSTFANVARSKAELVSGPVERALARSVAADQVEINALRTQLAGIEQDEQSTEFDSLPVRKTLDELTILIDHLTMRKFDL</sequence>
<dbReference type="Proteomes" id="UP001056384">
    <property type="component" value="Chromosome 13"/>
</dbReference>
<gene>
    <name evidence="1" type="ORF">Slin15195_G129040</name>
</gene>